<proteinExistence type="predicted"/>
<gene>
    <name evidence="2" type="ORF">HPP92_026933</name>
    <name evidence="1" type="ORF">HPP92_027079</name>
</gene>
<evidence type="ECO:0000313" key="1">
    <source>
        <dbReference type="EMBL" id="KAG0450063.1"/>
    </source>
</evidence>
<comment type="caution">
    <text evidence="2">The sequence shown here is derived from an EMBL/GenBank/DDBJ whole genome shotgun (WGS) entry which is preliminary data.</text>
</comment>
<accession>A0A835PBQ1</accession>
<dbReference type="EMBL" id="JADCNL010000138">
    <property type="protein sequence ID" value="KAG0450063.1"/>
    <property type="molecule type" value="Genomic_DNA"/>
</dbReference>
<evidence type="ECO:0000313" key="3">
    <source>
        <dbReference type="Proteomes" id="UP000636800"/>
    </source>
</evidence>
<organism evidence="2 4">
    <name type="scientific">Vanilla planifolia</name>
    <name type="common">Vanilla</name>
    <dbReference type="NCBI Taxonomy" id="51239"/>
    <lineage>
        <taxon>Eukaryota</taxon>
        <taxon>Viridiplantae</taxon>
        <taxon>Streptophyta</taxon>
        <taxon>Embryophyta</taxon>
        <taxon>Tracheophyta</taxon>
        <taxon>Spermatophyta</taxon>
        <taxon>Magnoliopsida</taxon>
        <taxon>Liliopsida</taxon>
        <taxon>Asparagales</taxon>
        <taxon>Orchidaceae</taxon>
        <taxon>Vanilloideae</taxon>
        <taxon>Vanilleae</taxon>
        <taxon>Vanilla</taxon>
    </lineage>
</organism>
<keyword evidence="3" id="KW-1185">Reference proteome</keyword>
<dbReference type="Proteomes" id="UP000639772">
    <property type="component" value="Unassembled WGS sequence"/>
</dbReference>
<dbReference type="AlphaFoldDB" id="A0A835PBQ1"/>
<dbReference type="Proteomes" id="UP000636800">
    <property type="component" value="Unassembled WGS sequence"/>
</dbReference>
<sequence length="111" mass="12231">MAVSNGLANGKRVLVEGQCVAQRRLPTGNQGPLGQWQFDVKKGNFKGAGNGWSFERVIKRRNRAPLSQSNGSLAGYCRCLVWMGLQPSRLMRLLVILSRKAIHPEVEGSII</sequence>
<protein>
    <submittedName>
        <fullName evidence="2">Uncharacterized protein</fullName>
    </submittedName>
</protein>
<evidence type="ECO:0000313" key="4">
    <source>
        <dbReference type="Proteomes" id="UP000639772"/>
    </source>
</evidence>
<evidence type="ECO:0000313" key="2">
    <source>
        <dbReference type="EMBL" id="KAG0450109.1"/>
    </source>
</evidence>
<name>A0A835PBQ1_VANPL</name>
<reference evidence="3 4" key="1">
    <citation type="journal article" date="2020" name="Nat. Food">
        <title>A phased Vanilla planifolia genome enables genetic improvement of flavour and production.</title>
        <authorList>
            <person name="Hasing T."/>
            <person name="Tang H."/>
            <person name="Brym M."/>
            <person name="Khazi F."/>
            <person name="Huang T."/>
            <person name="Chambers A.H."/>
        </authorList>
    </citation>
    <scope>NUCLEOTIDE SEQUENCE [LARGE SCALE GENOMIC DNA]</scope>
    <source>
        <tissue evidence="2">Leaf</tissue>
    </source>
</reference>
<dbReference type="EMBL" id="JADCNM010000139">
    <property type="protein sequence ID" value="KAG0450109.1"/>
    <property type="molecule type" value="Genomic_DNA"/>
</dbReference>